<organism evidence="1 2">
    <name type="scientific">Aristaeella lactis</name>
    <dbReference type="NCBI Taxonomy" id="3046383"/>
    <lineage>
        <taxon>Bacteria</taxon>
        <taxon>Bacillati</taxon>
        <taxon>Bacillota</taxon>
        <taxon>Clostridia</taxon>
        <taxon>Eubacteriales</taxon>
        <taxon>Aristaeellaceae</taxon>
        <taxon>Aristaeella</taxon>
    </lineage>
</organism>
<proteinExistence type="predicted"/>
<dbReference type="EMBL" id="FWXZ01000002">
    <property type="protein sequence ID" value="SMC49467.1"/>
    <property type="molecule type" value="Genomic_DNA"/>
</dbReference>
<name>A0AC61PJR1_9FIRM</name>
<comment type="caution">
    <text evidence="1">The sequence shown here is derived from an EMBL/GenBank/DDBJ whole genome shotgun (WGS) entry which is preliminary data.</text>
</comment>
<sequence length="169" mass="19634">MLRLRPYKACDAAKIVSWTGDETAFRKWCADRFESWPITAEDLNRHYDALADSDSFYEMTAFDETGAVGHLIMRFTDERKTILRFGFVIVDDKKRRKGCGKGMLQLAIRYAFDMLKAEKITLGVFENNEPAYRCYLAVGFRETTTAQTEYYHIGNEAWKCLELELERPA</sequence>
<gene>
    <name evidence="1" type="ORF">SAMN06297397_1061</name>
</gene>
<evidence type="ECO:0000313" key="1">
    <source>
        <dbReference type="EMBL" id="SMC49467.1"/>
    </source>
</evidence>
<evidence type="ECO:0000313" key="2">
    <source>
        <dbReference type="Proteomes" id="UP000192328"/>
    </source>
</evidence>
<protein>
    <submittedName>
        <fullName evidence="1">Protein N-acetyltransferase, RimJ/RimL family</fullName>
    </submittedName>
</protein>
<reference evidence="1" key="1">
    <citation type="submission" date="2017-04" db="EMBL/GenBank/DDBJ databases">
        <authorList>
            <person name="Varghese N."/>
            <person name="Submissions S."/>
        </authorList>
    </citation>
    <scope>NUCLEOTIDE SEQUENCE</scope>
    <source>
        <strain evidence="1">WTE2008</strain>
    </source>
</reference>
<accession>A0AC61PJR1</accession>
<keyword evidence="2" id="KW-1185">Reference proteome</keyword>
<dbReference type="Proteomes" id="UP000192328">
    <property type="component" value="Unassembled WGS sequence"/>
</dbReference>